<dbReference type="PANTHER" id="PTHR37774:SF4">
    <property type="entry name" value="ATP SYNTHASE PROTEIN MI25"/>
    <property type="match status" value="1"/>
</dbReference>
<keyword evidence="14" id="KW-0066">ATP synthesis</keyword>
<keyword evidence="7" id="KW-0138">CF(0)</keyword>
<dbReference type="EMBL" id="KM288416">
    <property type="protein sequence ID" value="AIZ96983.1"/>
    <property type="molecule type" value="Genomic_DNA"/>
</dbReference>
<keyword evidence="9" id="KW-0375">Hydrogen ion transport</keyword>
<dbReference type="GO" id="GO:0045259">
    <property type="term" value="C:proton-transporting ATP synthase complex"/>
    <property type="evidence" value="ECO:0007669"/>
    <property type="project" value="UniProtKB-KW"/>
</dbReference>
<dbReference type="GO" id="GO:0015078">
    <property type="term" value="F:proton transmembrane transporter activity"/>
    <property type="evidence" value="ECO:0007669"/>
    <property type="project" value="InterPro"/>
</dbReference>
<dbReference type="Pfam" id="PF05405">
    <property type="entry name" value="Mt_ATP-synt_B"/>
    <property type="match status" value="1"/>
</dbReference>
<comment type="function">
    <text evidence="1">This is one of the chains of the nonenzymatic component (CF(0) subunit) of the mitochondrial ATPase complex.</text>
</comment>
<comment type="subcellular location">
    <subcellularLocation>
        <location evidence="2">Mitochondrion membrane</location>
        <topology evidence="2">Single-pass membrane protein</topology>
    </subcellularLocation>
</comment>
<organism evidence="16">
    <name type="scientific">Lewinskya speciosa</name>
    <dbReference type="NCBI Taxonomy" id="70136"/>
    <lineage>
        <taxon>Eukaryota</taxon>
        <taxon>Viridiplantae</taxon>
        <taxon>Streptophyta</taxon>
        <taxon>Embryophyta</taxon>
        <taxon>Bryophyta</taxon>
        <taxon>Bryophytina</taxon>
        <taxon>Bryopsida</taxon>
        <taxon>Bryidae</taxon>
        <taxon>Bryanae</taxon>
        <taxon>Orthotrichales</taxon>
        <taxon>Orthotrichaceae</taxon>
        <taxon>Lewinskya</taxon>
    </lineage>
</organism>
<keyword evidence="6" id="KW-0813">Transport</keyword>
<dbReference type="GeneID" id="22833941"/>
<comment type="similarity">
    <text evidence="3">Belongs to the ATPase protein MI25 family.</text>
</comment>
<evidence type="ECO:0000256" key="1">
    <source>
        <dbReference type="ARBA" id="ARBA00003096"/>
    </source>
</evidence>
<evidence type="ECO:0000256" key="12">
    <source>
        <dbReference type="ARBA" id="ARBA00023128"/>
    </source>
</evidence>
<evidence type="ECO:0000256" key="6">
    <source>
        <dbReference type="ARBA" id="ARBA00022448"/>
    </source>
</evidence>
<evidence type="ECO:0000256" key="15">
    <source>
        <dbReference type="SAM" id="SignalP"/>
    </source>
</evidence>
<feature type="signal peptide" evidence="15">
    <location>
        <begin position="1"/>
        <end position="17"/>
    </location>
</feature>
<evidence type="ECO:0000256" key="5">
    <source>
        <dbReference type="ARBA" id="ARBA00017388"/>
    </source>
</evidence>
<evidence type="ECO:0000256" key="9">
    <source>
        <dbReference type="ARBA" id="ARBA00022781"/>
    </source>
</evidence>
<evidence type="ECO:0000256" key="10">
    <source>
        <dbReference type="ARBA" id="ARBA00022989"/>
    </source>
</evidence>
<dbReference type="GO" id="GO:0015986">
    <property type="term" value="P:proton motive force-driven ATP synthesis"/>
    <property type="evidence" value="ECO:0007669"/>
    <property type="project" value="InterPro"/>
</dbReference>
<evidence type="ECO:0000256" key="2">
    <source>
        <dbReference type="ARBA" id="ARBA00004304"/>
    </source>
</evidence>
<dbReference type="PANTHER" id="PTHR37774">
    <property type="entry name" value="ATP SYNTHASE PROTEIN MI25-RELATED"/>
    <property type="match status" value="1"/>
</dbReference>
<keyword evidence="8" id="KW-0812">Transmembrane</keyword>
<sequence length="184" mass="20950">MRKFIIIFAILIFSVLSSKQILIYNEEIIVALSFVGFVIFSQKTFGETLKATSDARSEALLSELQQLMSSQEALLSELKKQHELRSISLRSSTQMIGESCINDLLTRCAPKCKQTVQAVLCQQVEQKLKTLLAIQEQSRSSLQEKIVTCFRETVCDEFRFSKLRKHQSKLVQQSMVLLKDGVLK</sequence>
<keyword evidence="13" id="KW-0472">Membrane</keyword>
<evidence type="ECO:0000256" key="11">
    <source>
        <dbReference type="ARBA" id="ARBA00023065"/>
    </source>
</evidence>
<geneLocation type="mitochondrion" evidence="16"/>
<evidence type="ECO:0000256" key="3">
    <source>
        <dbReference type="ARBA" id="ARBA00009281"/>
    </source>
</evidence>
<evidence type="ECO:0000256" key="14">
    <source>
        <dbReference type="ARBA" id="ARBA00023310"/>
    </source>
</evidence>
<gene>
    <name evidence="16" type="primary">atp4</name>
</gene>
<keyword evidence="11" id="KW-0406">Ion transport</keyword>
<accession>A0A0A7NWJ7</accession>
<evidence type="ECO:0000256" key="4">
    <source>
        <dbReference type="ARBA" id="ARBA00011648"/>
    </source>
</evidence>
<dbReference type="RefSeq" id="YP_009115177.1">
    <property type="nucleotide sequence ID" value="NC_026121.1"/>
</dbReference>
<dbReference type="InterPro" id="IPR008688">
    <property type="entry name" value="ATP_synth_Bsub_B/MI25"/>
</dbReference>
<dbReference type="InterPro" id="IPR044988">
    <property type="entry name" value="MI25_plants"/>
</dbReference>
<evidence type="ECO:0000313" key="16">
    <source>
        <dbReference type="EMBL" id="AIZ96983.1"/>
    </source>
</evidence>
<evidence type="ECO:0000256" key="8">
    <source>
        <dbReference type="ARBA" id="ARBA00022692"/>
    </source>
</evidence>
<name>A0A0A7NWJ7_9BRYO</name>
<proteinExistence type="inferred from homology"/>
<keyword evidence="10" id="KW-1133">Transmembrane helix</keyword>
<reference evidence="16" key="1">
    <citation type="journal article" date="2014" name="Mitochondrial DNA">
        <title>The complete mitochondrial genome of the epiphytic moss Orthotrichum speciosum.</title>
        <authorList>
            <person name="Sawicki J."/>
            <person name="Szczecinska M."/>
            <person name="Kulik T."/>
            <person name="Gomolinska A.M."/>
            <person name="Plasek V."/>
        </authorList>
    </citation>
    <scope>NUCLEOTIDE SEQUENCE</scope>
</reference>
<feature type="chain" id="PRO_5002030444" description="ATP synthase protein MI25" evidence="15">
    <location>
        <begin position="18"/>
        <end position="184"/>
    </location>
</feature>
<dbReference type="GO" id="GO:0031966">
    <property type="term" value="C:mitochondrial membrane"/>
    <property type="evidence" value="ECO:0007669"/>
    <property type="project" value="UniProtKB-SubCell"/>
</dbReference>
<dbReference type="AlphaFoldDB" id="A0A0A7NWJ7"/>
<protein>
    <recommendedName>
        <fullName evidence="5">ATP synthase protein MI25</fullName>
    </recommendedName>
</protein>
<comment type="subunit">
    <text evidence="4">F-type ATPases have 2 components, CF(1) - the catalytic core - and CF(0) - the membrane proton channel. CF(1) has five subunits: alpha(3), beta(3), gamma(1), delta(1), epsilon(1). CF(0) has three main subunits: a, b and c.</text>
</comment>
<keyword evidence="15" id="KW-0732">Signal</keyword>
<evidence type="ECO:0000256" key="13">
    <source>
        <dbReference type="ARBA" id="ARBA00023136"/>
    </source>
</evidence>
<evidence type="ECO:0000256" key="7">
    <source>
        <dbReference type="ARBA" id="ARBA00022547"/>
    </source>
</evidence>
<keyword evidence="12 16" id="KW-0496">Mitochondrion</keyword>